<evidence type="ECO:0000313" key="1">
    <source>
        <dbReference type="EMBL" id="AHC39832.1"/>
    </source>
</evidence>
<proteinExistence type="predicted"/>
<gene>
    <name evidence="1" type="ORF">OVS_00880</name>
</gene>
<dbReference type="Proteomes" id="UP000018745">
    <property type="component" value="Chromosome"/>
</dbReference>
<protein>
    <submittedName>
        <fullName evidence="1">PhoU family transcriptional regulator</fullName>
    </submittedName>
</protein>
<dbReference type="RefSeq" id="WP_024070969.1">
    <property type="nucleotide sequence ID" value="NC_023062.1"/>
</dbReference>
<sequence length="255" mass="30513">MPINKELLELSIQECYSNFLDYLRLVNNFIKNSLSFWEGELDWKDIEKVETESNNHYCKNLLNIEWQCTKNTPSNTKLRFFLALLLSMKDLERCCDYLYSISKIALKDKEKKLKSIILNSELWQLTLDYFQNIYFVFRDASGKIDQKIFQQILDKKSELHARLSTLARKLNGELLSIWGHNVLQKIKQEDISELAQLELIEQLLYLSKLLQHMIVKIDRFLDHTFNIVENFYYIKNQEIQLNYNYSLFDERGILE</sequence>
<dbReference type="InterPro" id="IPR038078">
    <property type="entry name" value="PhoU-like_sf"/>
</dbReference>
<reference evidence="1 2" key="1">
    <citation type="journal article" date="2014" name="Genome Announc.">
        <title>Complete Genome Sequence of Mycoplasma ovis Strain Michigan, a Hemoplasma of Sheep with Two Distinct 16S rRNA Genes.</title>
        <authorList>
            <person name="Deshuillers P.L."/>
            <person name="Santos A.P."/>
            <person name="do Nascimento N.C."/>
            <person name="Hampel J.A."/>
            <person name="Bergin I.L."/>
            <person name="Dyson M.C."/>
            <person name="Messick J.B."/>
        </authorList>
    </citation>
    <scope>NUCLEOTIDE SEQUENCE [LARGE SCALE GENOMIC DNA]</scope>
    <source>
        <strain evidence="1 2">Michigan</strain>
    </source>
</reference>
<dbReference type="SUPFAM" id="SSF109755">
    <property type="entry name" value="PhoU-like"/>
    <property type="match status" value="1"/>
</dbReference>
<organism evidence="1 2">
    <name type="scientific">Mycoplasma ovis str. Michigan</name>
    <dbReference type="NCBI Taxonomy" id="1415773"/>
    <lineage>
        <taxon>Bacteria</taxon>
        <taxon>Bacillati</taxon>
        <taxon>Mycoplasmatota</taxon>
        <taxon>Mollicutes</taxon>
        <taxon>Mycoplasmataceae</taxon>
        <taxon>Mycoplasma</taxon>
    </lineage>
</organism>
<dbReference type="Gene3D" id="1.20.58.220">
    <property type="entry name" value="Phosphate transport system protein phou homolog 2, domain 2"/>
    <property type="match status" value="1"/>
</dbReference>
<dbReference type="EMBL" id="CP006935">
    <property type="protein sequence ID" value="AHC39832.1"/>
    <property type="molecule type" value="Genomic_DNA"/>
</dbReference>
<keyword evidence="2" id="KW-1185">Reference proteome</keyword>
<evidence type="ECO:0000313" key="2">
    <source>
        <dbReference type="Proteomes" id="UP000018745"/>
    </source>
</evidence>
<accession>A0ABN4BLY2</accession>
<name>A0ABN4BLY2_9MOLU</name>